<dbReference type="NCBIfam" id="NF004283">
    <property type="entry name" value="PRK05692.1"/>
    <property type="match status" value="1"/>
</dbReference>
<dbReference type="GO" id="GO:0004419">
    <property type="term" value="F:hydroxymethylglutaryl-CoA lyase activity"/>
    <property type="evidence" value="ECO:0007669"/>
    <property type="project" value="TreeGrafter"/>
</dbReference>
<reference evidence="5 6" key="1">
    <citation type="submission" date="2019-07" db="EMBL/GenBank/DDBJ databases">
        <title>Genome sequence of 2 isolates from Red Sea Mangroves.</title>
        <authorList>
            <person name="Sefrji F."/>
            <person name="Michoud G."/>
            <person name="Merlino G."/>
            <person name="Daffonchio D."/>
        </authorList>
    </citation>
    <scope>NUCLEOTIDE SEQUENCE [LARGE SCALE GENOMIC DNA]</scope>
    <source>
        <strain evidence="5 6">R1DC41</strain>
    </source>
</reference>
<name>A0A7S8CB68_9BACI</name>
<keyword evidence="2" id="KW-0479">Metal-binding</keyword>
<evidence type="ECO:0000256" key="3">
    <source>
        <dbReference type="ARBA" id="ARBA00023239"/>
    </source>
</evidence>
<accession>A0A7S8CB68</accession>
<feature type="domain" description="Pyruvate carboxyltransferase" evidence="4">
    <location>
        <begin position="6"/>
        <end position="271"/>
    </location>
</feature>
<dbReference type="PROSITE" id="PS50991">
    <property type="entry name" value="PYR_CT"/>
    <property type="match status" value="1"/>
</dbReference>
<dbReference type="Gene3D" id="3.20.20.70">
    <property type="entry name" value="Aldolase class I"/>
    <property type="match status" value="1"/>
</dbReference>
<dbReference type="RefSeq" id="WP_239674303.1">
    <property type="nucleotide sequence ID" value="NZ_CP049742.1"/>
</dbReference>
<evidence type="ECO:0000313" key="6">
    <source>
        <dbReference type="Proteomes" id="UP000593626"/>
    </source>
</evidence>
<dbReference type="InterPro" id="IPR043594">
    <property type="entry name" value="HMGL"/>
</dbReference>
<protein>
    <submittedName>
        <fullName evidence="5">Hydroxymethylglutaryl-CoA lyase</fullName>
    </submittedName>
</protein>
<dbReference type="GO" id="GO:0046951">
    <property type="term" value="P:ketone body biosynthetic process"/>
    <property type="evidence" value="ECO:0007669"/>
    <property type="project" value="TreeGrafter"/>
</dbReference>
<dbReference type="CDD" id="cd07938">
    <property type="entry name" value="DRE_TIM_HMGL"/>
    <property type="match status" value="1"/>
</dbReference>
<dbReference type="PANTHER" id="PTHR42738:SF7">
    <property type="entry name" value="HYDROXYMETHYLGLUTARYL-COA LYASE"/>
    <property type="match status" value="1"/>
</dbReference>
<dbReference type="Proteomes" id="UP000593626">
    <property type="component" value="Chromosome"/>
</dbReference>
<keyword evidence="6" id="KW-1185">Reference proteome</keyword>
<organism evidence="5 6">
    <name type="scientific">Mangrovibacillus cuniculi</name>
    <dbReference type="NCBI Taxonomy" id="2593652"/>
    <lineage>
        <taxon>Bacteria</taxon>
        <taxon>Bacillati</taxon>
        <taxon>Bacillota</taxon>
        <taxon>Bacilli</taxon>
        <taxon>Bacillales</taxon>
        <taxon>Bacillaceae</taxon>
        <taxon>Mangrovibacillus</taxon>
    </lineage>
</organism>
<evidence type="ECO:0000313" key="5">
    <source>
        <dbReference type="EMBL" id="QPC46769.1"/>
    </source>
</evidence>
<dbReference type="SUPFAM" id="SSF51569">
    <property type="entry name" value="Aldolase"/>
    <property type="match status" value="1"/>
</dbReference>
<evidence type="ECO:0000256" key="2">
    <source>
        <dbReference type="ARBA" id="ARBA00022723"/>
    </source>
</evidence>
<dbReference type="KEGG" id="mcui:G8O30_07230"/>
<dbReference type="InterPro" id="IPR000891">
    <property type="entry name" value="PYR_CT"/>
</dbReference>
<evidence type="ECO:0000259" key="4">
    <source>
        <dbReference type="PROSITE" id="PS50991"/>
    </source>
</evidence>
<proteinExistence type="inferred from homology"/>
<dbReference type="PANTHER" id="PTHR42738">
    <property type="entry name" value="HYDROXYMETHYLGLUTARYL-COA LYASE"/>
    <property type="match status" value="1"/>
</dbReference>
<keyword evidence="3 5" id="KW-0456">Lyase</keyword>
<comment type="similarity">
    <text evidence="1">Belongs to the HMG-CoA lyase family.</text>
</comment>
<dbReference type="EMBL" id="CP049742">
    <property type="protein sequence ID" value="QPC46769.1"/>
    <property type="molecule type" value="Genomic_DNA"/>
</dbReference>
<dbReference type="GO" id="GO:0046872">
    <property type="term" value="F:metal ion binding"/>
    <property type="evidence" value="ECO:0007669"/>
    <property type="project" value="UniProtKB-KW"/>
</dbReference>
<dbReference type="AlphaFoldDB" id="A0A7S8CB68"/>
<dbReference type="Pfam" id="PF00682">
    <property type="entry name" value="HMGL-like"/>
    <property type="match status" value="1"/>
</dbReference>
<gene>
    <name evidence="5" type="ORF">G8O30_07230</name>
</gene>
<evidence type="ECO:0000256" key="1">
    <source>
        <dbReference type="ARBA" id="ARBA00009405"/>
    </source>
</evidence>
<sequence>MQDDHVTIIEVGARDGLQNERNWVPTDVKLTFLQKLADAGCNEMEITSFVSPKRVPQMSDAEDIACHPFTKRDYVLVPNEKGLERALAVSSHVTPAFFVGASSSFQLKNIGMTHTDSLHLIPRLIAQVKNQDRFSRLCVSTAFYCPFEGKMDENQVVDFCIPYIEAGVDELSIADTIGMANPKQVQSLFHKLQQTFPNVLLTAHFHDTRKRGLANVFAALESGVRRFDTSIGELGGCPFAPGATGNVATEEVVSFLDDLGMKTGISLEGLSAAYRIVAPVLRRPNPTTYAKLGPFSITAYE</sequence>
<dbReference type="GO" id="GO:0006552">
    <property type="term" value="P:L-leucine catabolic process"/>
    <property type="evidence" value="ECO:0007669"/>
    <property type="project" value="TreeGrafter"/>
</dbReference>
<dbReference type="InterPro" id="IPR013785">
    <property type="entry name" value="Aldolase_TIM"/>
</dbReference>